<sequence>MQLSSNNLFFLSLLFGACSAAPAPQQEFISNLPILTVPVPGGLPITAPQCFKSQSCYTATTTVTPAKCPKTRCPVPTNPIACPAVVRITTTQVPCANACCPSTPTKTATAKCPGCTTGCVIPTITETITTGCETGKPPVLTLFPAVKRGGDVLADPVASLPVIRPTAAAHL</sequence>
<protein>
    <submittedName>
        <fullName evidence="2">Uncharacterized protein</fullName>
    </submittedName>
</protein>
<proteinExistence type="predicted"/>
<evidence type="ECO:0000256" key="1">
    <source>
        <dbReference type="SAM" id="SignalP"/>
    </source>
</evidence>
<gene>
    <name evidence="2" type="ORF">QBC42DRAFT_296140</name>
</gene>
<reference evidence="2" key="1">
    <citation type="journal article" date="2023" name="Mol. Phylogenet. Evol.">
        <title>Genome-scale phylogeny and comparative genomics of the fungal order Sordariales.</title>
        <authorList>
            <person name="Hensen N."/>
            <person name="Bonometti L."/>
            <person name="Westerberg I."/>
            <person name="Brannstrom I.O."/>
            <person name="Guillou S."/>
            <person name="Cros-Aarteil S."/>
            <person name="Calhoun S."/>
            <person name="Haridas S."/>
            <person name="Kuo A."/>
            <person name="Mondo S."/>
            <person name="Pangilinan J."/>
            <person name="Riley R."/>
            <person name="LaButti K."/>
            <person name="Andreopoulos B."/>
            <person name="Lipzen A."/>
            <person name="Chen C."/>
            <person name="Yan M."/>
            <person name="Daum C."/>
            <person name="Ng V."/>
            <person name="Clum A."/>
            <person name="Steindorff A."/>
            <person name="Ohm R.A."/>
            <person name="Martin F."/>
            <person name="Silar P."/>
            <person name="Natvig D.O."/>
            <person name="Lalanne C."/>
            <person name="Gautier V."/>
            <person name="Ament-Velasquez S.L."/>
            <person name="Kruys A."/>
            <person name="Hutchinson M.I."/>
            <person name="Powell A.J."/>
            <person name="Barry K."/>
            <person name="Miller A.N."/>
            <person name="Grigoriev I.V."/>
            <person name="Debuchy R."/>
            <person name="Gladieux P."/>
            <person name="Hiltunen Thoren M."/>
            <person name="Johannesson H."/>
        </authorList>
    </citation>
    <scope>NUCLEOTIDE SEQUENCE</scope>
    <source>
        <strain evidence="2">PSN324</strain>
    </source>
</reference>
<keyword evidence="3" id="KW-1185">Reference proteome</keyword>
<feature type="signal peptide" evidence="1">
    <location>
        <begin position="1"/>
        <end position="20"/>
    </location>
</feature>
<dbReference type="AlphaFoldDB" id="A0AAV9HTQ3"/>
<evidence type="ECO:0000313" key="2">
    <source>
        <dbReference type="EMBL" id="KAK4463194.1"/>
    </source>
</evidence>
<feature type="chain" id="PRO_5043384441" evidence="1">
    <location>
        <begin position="21"/>
        <end position="171"/>
    </location>
</feature>
<dbReference type="EMBL" id="MU864962">
    <property type="protein sequence ID" value="KAK4463194.1"/>
    <property type="molecule type" value="Genomic_DNA"/>
</dbReference>
<name>A0AAV9HTQ3_9PEZI</name>
<evidence type="ECO:0000313" key="3">
    <source>
        <dbReference type="Proteomes" id="UP001321749"/>
    </source>
</evidence>
<dbReference type="Proteomes" id="UP001321749">
    <property type="component" value="Unassembled WGS sequence"/>
</dbReference>
<comment type="caution">
    <text evidence="2">The sequence shown here is derived from an EMBL/GenBank/DDBJ whole genome shotgun (WGS) entry which is preliminary data.</text>
</comment>
<organism evidence="2 3">
    <name type="scientific">Cladorrhinum samala</name>
    <dbReference type="NCBI Taxonomy" id="585594"/>
    <lineage>
        <taxon>Eukaryota</taxon>
        <taxon>Fungi</taxon>
        <taxon>Dikarya</taxon>
        <taxon>Ascomycota</taxon>
        <taxon>Pezizomycotina</taxon>
        <taxon>Sordariomycetes</taxon>
        <taxon>Sordariomycetidae</taxon>
        <taxon>Sordariales</taxon>
        <taxon>Podosporaceae</taxon>
        <taxon>Cladorrhinum</taxon>
    </lineage>
</organism>
<reference evidence="2" key="2">
    <citation type="submission" date="2023-06" db="EMBL/GenBank/DDBJ databases">
        <authorList>
            <consortium name="Lawrence Berkeley National Laboratory"/>
            <person name="Mondo S.J."/>
            <person name="Hensen N."/>
            <person name="Bonometti L."/>
            <person name="Westerberg I."/>
            <person name="Brannstrom I.O."/>
            <person name="Guillou S."/>
            <person name="Cros-Aarteil S."/>
            <person name="Calhoun S."/>
            <person name="Haridas S."/>
            <person name="Kuo A."/>
            <person name="Pangilinan J."/>
            <person name="Riley R."/>
            <person name="Labutti K."/>
            <person name="Andreopoulos B."/>
            <person name="Lipzen A."/>
            <person name="Chen C."/>
            <person name="Yanf M."/>
            <person name="Daum C."/>
            <person name="Ng V."/>
            <person name="Clum A."/>
            <person name="Steindorff A."/>
            <person name="Ohm R."/>
            <person name="Martin F."/>
            <person name="Silar P."/>
            <person name="Natvig D."/>
            <person name="Lalanne C."/>
            <person name="Gautier V."/>
            <person name="Ament-Velasquez S.L."/>
            <person name="Kruys A."/>
            <person name="Hutchinson M.I."/>
            <person name="Powell A.J."/>
            <person name="Barry K."/>
            <person name="Miller A.N."/>
            <person name="Grigoriev I.V."/>
            <person name="Debuchy R."/>
            <person name="Gladieux P."/>
            <person name="Thoren M.H."/>
            <person name="Johannesson H."/>
        </authorList>
    </citation>
    <scope>NUCLEOTIDE SEQUENCE</scope>
    <source>
        <strain evidence="2">PSN324</strain>
    </source>
</reference>
<keyword evidence="1" id="KW-0732">Signal</keyword>
<accession>A0AAV9HTQ3</accession>